<evidence type="ECO:0000313" key="8">
    <source>
        <dbReference type="Proteomes" id="UP000522163"/>
    </source>
</evidence>
<proteinExistence type="inferred from homology"/>
<dbReference type="Pfam" id="PF22740">
    <property type="entry name" value="PapZ_C"/>
    <property type="match status" value="1"/>
</dbReference>
<evidence type="ECO:0000256" key="4">
    <source>
        <dbReference type="HAMAP-Rule" id="MF_00636"/>
    </source>
</evidence>
<keyword evidence="3 4" id="KW-0342">GTP-binding</keyword>
<dbReference type="InterPro" id="IPR027417">
    <property type="entry name" value="P-loop_NTPase"/>
</dbReference>
<evidence type="ECO:0000256" key="1">
    <source>
        <dbReference type="ARBA" id="ARBA00022741"/>
    </source>
</evidence>
<keyword evidence="2 4" id="KW-0067">ATP-binding</keyword>
<dbReference type="AlphaFoldDB" id="A0A7W9W1E5"/>
<feature type="domain" description="RapZ-like N-terminal" evidence="5">
    <location>
        <begin position="3"/>
        <end position="157"/>
    </location>
</feature>
<evidence type="ECO:0000256" key="3">
    <source>
        <dbReference type="ARBA" id="ARBA00023134"/>
    </source>
</evidence>
<evidence type="ECO:0000256" key="2">
    <source>
        <dbReference type="ARBA" id="ARBA00022840"/>
    </source>
</evidence>
<dbReference type="InterPro" id="IPR053930">
    <property type="entry name" value="RapZ-like_N"/>
</dbReference>
<dbReference type="NCBIfam" id="NF003828">
    <property type="entry name" value="PRK05416.1"/>
    <property type="match status" value="1"/>
</dbReference>
<dbReference type="GO" id="GO:0005525">
    <property type="term" value="F:GTP binding"/>
    <property type="evidence" value="ECO:0007669"/>
    <property type="project" value="UniProtKB-UniRule"/>
</dbReference>
<dbReference type="InterPro" id="IPR053931">
    <property type="entry name" value="RapZ_C"/>
</dbReference>
<evidence type="ECO:0000313" key="7">
    <source>
        <dbReference type="EMBL" id="MBB6040112.1"/>
    </source>
</evidence>
<reference evidence="7 8" key="1">
    <citation type="submission" date="2020-08" db="EMBL/GenBank/DDBJ databases">
        <title>Genomic Encyclopedia of Type Strains, Phase IV (KMG-IV): sequencing the most valuable type-strain genomes for metagenomic binning, comparative biology and taxonomic classification.</title>
        <authorList>
            <person name="Goeker M."/>
        </authorList>
    </citation>
    <scope>NUCLEOTIDE SEQUENCE [LARGE SCALE GENOMIC DNA]</scope>
    <source>
        <strain evidence="7 8">DSM 17245</strain>
    </source>
</reference>
<dbReference type="EMBL" id="JACHHH010000001">
    <property type="protein sequence ID" value="MBB6040112.1"/>
    <property type="molecule type" value="Genomic_DNA"/>
</dbReference>
<evidence type="ECO:0000259" key="6">
    <source>
        <dbReference type="Pfam" id="PF22740"/>
    </source>
</evidence>
<dbReference type="Proteomes" id="UP000522163">
    <property type="component" value="Unassembled WGS sequence"/>
</dbReference>
<dbReference type="SUPFAM" id="SSF52540">
    <property type="entry name" value="P-loop containing nucleoside triphosphate hydrolases"/>
    <property type="match status" value="1"/>
</dbReference>
<accession>A0A7W9W1E5</accession>
<dbReference type="HAMAP" id="MF_00636">
    <property type="entry name" value="RapZ_like"/>
    <property type="match status" value="1"/>
</dbReference>
<gene>
    <name evidence="7" type="ORF">HNQ46_000073</name>
</gene>
<evidence type="ECO:0000259" key="5">
    <source>
        <dbReference type="Pfam" id="PF03668"/>
    </source>
</evidence>
<dbReference type="PANTHER" id="PTHR30448">
    <property type="entry name" value="RNASE ADAPTER PROTEIN RAPZ"/>
    <property type="match status" value="1"/>
</dbReference>
<name>A0A7W9W1E5_9FIRM</name>
<protein>
    <submittedName>
        <fullName evidence="7">UPF0042 nucleotide-binding protein</fullName>
    </submittedName>
</protein>
<feature type="binding site" evidence="4">
    <location>
        <begin position="9"/>
        <end position="16"/>
    </location>
    <ligand>
        <name>ATP</name>
        <dbReference type="ChEBI" id="CHEBI:30616"/>
    </ligand>
</feature>
<dbReference type="PIRSF" id="PIRSF005052">
    <property type="entry name" value="P-loopkin"/>
    <property type="match status" value="1"/>
</dbReference>
<keyword evidence="1 4" id="KW-0547">Nucleotide-binding</keyword>
<dbReference type="Pfam" id="PF03668">
    <property type="entry name" value="RapZ-like_N"/>
    <property type="match status" value="1"/>
</dbReference>
<organism evidence="7 8">
    <name type="scientific">Oribacterium sinus</name>
    <dbReference type="NCBI Taxonomy" id="237576"/>
    <lineage>
        <taxon>Bacteria</taxon>
        <taxon>Bacillati</taxon>
        <taxon>Bacillota</taxon>
        <taxon>Clostridia</taxon>
        <taxon>Lachnospirales</taxon>
        <taxon>Lachnospiraceae</taxon>
        <taxon>Oribacterium</taxon>
    </lineage>
</organism>
<dbReference type="Gene3D" id="3.40.50.300">
    <property type="entry name" value="P-loop containing nucleotide triphosphate hydrolases"/>
    <property type="match status" value="1"/>
</dbReference>
<feature type="binding site" evidence="4">
    <location>
        <begin position="60"/>
        <end position="63"/>
    </location>
    <ligand>
        <name>GTP</name>
        <dbReference type="ChEBI" id="CHEBI:37565"/>
    </ligand>
</feature>
<sequence>MGEILIVTGMSGAGKTVCLKHLEDFGFNCIDNLPIGLMNSFLELLLSSRENEQRTALGIDSRNGKELSELEKIIENWREEKKVPFRILFLDASDEVLIQRYKESRRSHPLSKEGRIQDGITKEREKMAFLRKKADLIIDTSRLLTKNLRQQLKEIVQEEKKYQNLQLSILSFGFKYGMPEDLDLLFDLRFLPNPYYDPDLRTHTGEEKAVQDFVFQDGNAQIFLDKLVDLFHFLLPLYVAEGKNQLVLGLACTGGKHRSVTMAEKLYQSLKDTADYGIALEHRDIRK</sequence>
<dbReference type="GO" id="GO:0005524">
    <property type="term" value="F:ATP binding"/>
    <property type="evidence" value="ECO:0007669"/>
    <property type="project" value="UniProtKB-UniRule"/>
</dbReference>
<dbReference type="InterPro" id="IPR005337">
    <property type="entry name" value="RapZ-like"/>
</dbReference>
<feature type="domain" description="RapZ C-terminal" evidence="6">
    <location>
        <begin position="166"/>
        <end position="285"/>
    </location>
</feature>
<dbReference type="PANTHER" id="PTHR30448:SF0">
    <property type="entry name" value="RNASE ADAPTER PROTEIN RAPZ"/>
    <property type="match status" value="1"/>
</dbReference>
<comment type="caution">
    <text evidence="7">The sequence shown here is derived from an EMBL/GenBank/DDBJ whole genome shotgun (WGS) entry which is preliminary data.</text>
</comment>